<dbReference type="InterPro" id="IPR041562">
    <property type="entry name" value="MCM_lid"/>
</dbReference>
<feature type="compositionally biased region" description="Polar residues" evidence="16">
    <location>
        <begin position="134"/>
        <end position="146"/>
    </location>
</feature>
<dbReference type="InterPro" id="IPR012340">
    <property type="entry name" value="NA-bd_OB-fold"/>
</dbReference>
<dbReference type="Pfam" id="PF00493">
    <property type="entry name" value="MCM"/>
    <property type="match status" value="1"/>
</dbReference>
<dbReference type="GO" id="GO:0006279">
    <property type="term" value="P:premeiotic DNA replication"/>
    <property type="evidence" value="ECO:0007669"/>
    <property type="project" value="UniProtKB-ARBA"/>
</dbReference>
<dbReference type="InterPro" id="IPR031327">
    <property type="entry name" value="MCM"/>
</dbReference>
<dbReference type="FunFam" id="3.40.50.300:FF:000217">
    <property type="entry name" value="DNA helicase"/>
    <property type="match status" value="1"/>
</dbReference>
<dbReference type="GO" id="GO:0097373">
    <property type="term" value="C:MCM core complex"/>
    <property type="evidence" value="ECO:0007669"/>
    <property type="project" value="UniProtKB-ARBA"/>
</dbReference>
<evidence type="ECO:0000256" key="13">
    <source>
        <dbReference type="ARBA" id="ARBA00073498"/>
    </source>
</evidence>
<accession>A0A9P5XGS0</accession>
<keyword evidence="11" id="KW-0539">Nucleus</keyword>
<dbReference type="SUPFAM" id="SSF50249">
    <property type="entry name" value="Nucleic acid-binding proteins"/>
    <property type="match status" value="1"/>
</dbReference>
<feature type="compositionally biased region" description="Low complexity" evidence="16">
    <location>
        <begin position="82"/>
        <end position="96"/>
    </location>
</feature>
<evidence type="ECO:0000256" key="1">
    <source>
        <dbReference type="ARBA" id="ARBA00004123"/>
    </source>
</evidence>
<dbReference type="AlphaFoldDB" id="A0A9P5XGS0"/>
<dbReference type="SMART" id="SM00350">
    <property type="entry name" value="MCM"/>
    <property type="match status" value="1"/>
</dbReference>
<dbReference type="Pfam" id="PF21128">
    <property type="entry name" value="WHD_MCM4"/>
    <property type="match status" value="1"/>
</dbReference>
<dbReference type="Pfam" id="PF14551">
    <property type="entry name" value="MCM_N"/>
    <property type="match status" value="1"/>
</dbReference>
<dbReference type="InterPro" id="IPR027925">
    <property type="entry name" value="MCM_N"/>
</dbReference>
<dbReference type="PROSITE" id="PS50051">
    <property type="entry name" value="MCM_2"/>
    <property type="match status" value="1"/>
</dbReference>
<evidence type="ECO:0000256" key="3">
    <source>
        <dbReference type="ARBA" id="ARBA00012551"/>
    </source>
</evidence>
<keyword evidence="8" id="KW-0347">Helicase</keyword>
<name>A0A9P5XGS0_9AGAR</name>
<feature type="domain" description="MCM C-terminal AAA(+) ATPase" evidence="17">
    <location>
        <begin position="572"/>
        <end position="783"/>
    </location>
</feature>
<dbReference type="FunFam" id="2.20.28.10:FF:000003">
    <property type="entry name" value="DNA helicase"/>
    <property type="match status" value="1"/>
</dbReference>
<dbReference type="GO" id="GO:0005524">
    <property type="term" value="F:ATP binding"/>
    <property type="evidence" value="ECO:0007669"/>
    <property type="project" value="UniProtKB-KW"/>
</dbReference>
<dbReference type="EMBL" id="MU151091">
    <property type="protein sequence ID" value="KAF9451113.1"/>
    <property type="molecule type" value="Genomic_DNA"/>
</dbReference>
<dbReference type="PANTHER" id="PTHR11630">
    <property type="entry name" value="DNA REPLICATION LICENSING FACTOR MCM FAMILY MEMBER"/>
    <property type="match status" value="1"/>
</dbReference>
<evidence type="ECO:0000256" key="14">
    <source>
        <dbReference type="ARBA" id="ARBA00074938"/>
    </source>
</evidence>
<evidence type="ECO:0000256" key="2">
    <source>
        <dbReference type="ARBA" id="ARBA00008010"/>
    </source>
</evidence>
<dbReference type="PROSITE" id="PS00847">
    <property type="entry name" value="MCM_1"/>
    <property type="match status" value="1"/>
</dbReference>
<dbReference type="Gene3D" id="3.40.50.300">
    <property type="entry name" value="P-loop containing nucleotide triphosphate hydrolases"/>
    <property type="match status" value="1"/>
</dbReference>
<dbReference type="CDD" id="cd17755">
    <property type="entry name" value="MCM4"/>
    <property type="match status" value="1"/>
</dbReference>
<keyword evidence="18" id="KW-0132">Cell division</keyword>
<keyword evidence="19" id="KW-1185">Reference proteome</keyword>
<protein>
    <recommendedName>
        <fullName evidence="13">DNA replication licensing factor MCM4</fullName>
        <ecNumber evidence="3">3.6.4.12</ecNumber>
    </recommendedName>
    <alternativeName>
        <fullName evidence="14">DNA replication licensing factor mcm4</fullName>
    </alternativeName>
</protein>
<evidence type="ECO:0000256" key="10">
    <source>
        <dbReference type="ARBA" id="ARBA00023125"/>
    </source>
</evidence>
<gene>
    <name evidence="18" type="ORF">P691DRAFT_699984</name>
</gene>
<keyword evidence="4" id="KW-0597">Phosphoprotein</keyword>
<evidence type="ECO:0000256" key="8">
    <source>
        <dbReference type="ARBA" id="ARBA00022806"/>
    </source>
</evidence>
<keyword evidence="18" id="KW-0131">Cell cycle</keyword>
<dbReference type="InterPro" id="IPR001208">
    <property type="entry name" value="MCM_dom"/>
</dbReference>
<dbReference type="Pfam" id="PF17207">
    <property type="entry name" value="MCM_OB"/>
    <property type="match status" value="1"/>
</dbReference>
<dbReference type="GO" id="GO:0042555">
    <property type="term" value="C:MCM complex"/>
    <property type="evidence" value="ECO:0007669"/>
    <property type="project" value="InterPro"/>
</dbReference>
<dbReference type="InterPro" id="IPR033762">
    <property type="entry name" value="MCM_OB"/>
</dbReference>
<evidence type="ECO:0000256" key="9">
    <source>
        <dbReference type="ARBA" id="ARBA00022840"/>
    </source>
</evidence>
<dbReference type="FunFam" id="3.30.1640.10:FF:000011">
    <property type="entry name" value="DNA helicase"/>
    <property type="match status" value="1"/>
</dbReference>
<evidence type="ECO:0000256" key="12">
    <source>
        <dbReference type="ARBA" id="ARBA00047995"/>
    </source>
</evidence>
<dbReference type="GO" id="GO:0005656">
    <property type="term" value="C:nuclear pre-replicative complex"/>
    <property type="evidence" value="ECO:0007669"/>
    <property type="project" value="UniProtKB-ARBA"/>
</dbReference>
<evidence type="ECO:0000256" key="11">
    <source>
        <dbReference type="ARBA" id="ARBA00023242"/>
    </source>
</evidence>
<proteinExistence type="inferred from homology"/>
<evidence type="ECO:0000256" key="5">
    <source>
        <dbReference type="ARBA" id="ARBA00022705"/>
    </source>
</evidence>
<dbReference type="GO" id="GO:0031261">
    <property type="term" value="C:DNA replication preinitiation complex"/>
    <property type="evidence" value="ECO:0007669"/>
    <property type="project" value="UniProtKB-ARBA"/>
</dbReference>
<keyword evidence="9 15" id="KW-0067">ATP-binding</keyword>
<evidence type="ECO:0000256" key="16">
    <source>
        <dbReference type="SAM" id="MobiDB-lite"/>
    </source>
</evidence>
<evidence type="ECO:0000313" key="19">
    <source>
        <dbReference type="Proteomes" id="UP000807342"/>
    </source>
</evidence>
<dbReference type="Gene3D" id="3.30.1640.10">
    <property type="entry name" value="mini-chromosome maintenance (MCM) complex, chain A, domain 1"/>
    <property type="match status" value="1"/>
</dbReference>
<comment type="subcellular location">
    <subcellularLocation>
        <location evidence="1">Nucleus</location>
    </subcellularLocation>
</comment>
<comment type="similarity">
    <text evidence="2 15">Belongs to the MCM family.</text>
</comment>
<dbReference type="SUPFAM" id="SSF52540">
    <property type="entry name" value="P-loop containing nucleoside triphosphate hydrolases"/>
    <property type="match status" value="1"/>
</dbReference>
<evidence type="ECO:0000256" key="6">
    <source>
        <dbReference type="ARBA" id="ARBA00022741"/>
    </source>
</evidence>
<dbReference type="GO" id="GO:0043596">
    <property type="term" value="C:nuclear replication fork"/>
    <property type="evidence" value="ECO:0007669"/>
    <property type="project" value="UniProtKB-ARBA"/>
</dbReference>
<organism evidence="18 19">
    <name type="scientific">Macrolepiota fuliginosa MF-IS2</name>
    <dbReference type="NCBI Taxonomy" id="1400762"/>
    <lineage>
        <taxon>Eukaryota</taxon>
        <taxon>Fungi</taxon>
        <taxon>Dikarya</taxon>
        <taxon>Basidiomycota</taxon>
        <taxon>Agaricomycotina</taxon>
        <taxon>Agaricomycetes</taxon>
        <taxon>Agaricomycetidae</taxon>
        <taxon>Agaricales</taxon>
        <taxon>Agaricineae</taxon>
        <taxon>Agaricaceae</taxon>
        <taxon>Macrolepiota</taxon>
    </lineage>
</organism>
<dbReference type="OrthoDB" id="10251574at2759"/>
<comment type="catalytic activity">
    <reaction evidence="12">
        <text>ATP + H2O = ADP + phosphate + H(+)</text>
        <dbReference type="Rhea" id="RHEA:13065"/>
        <dbReference type="ChEBI" id="CHEBI:15377"/>
        <dbReference type="ChEBI" id="CHEBI:15378"/>
        <dbReference type="ChEBI" id="CHEBI:30616"/>
        <dbReference type="ChEBI" id="CHEBI:43474"/>
        <dbReference type="ChEBI" id="CHEBI:456216"/>
        <dbReference type="EC" id="3.6.4.12"/>
    </reaction>
</comment>
<evidence type="ECO:0000259" key="17">
    <source>
        <dbReference type="PROSITE" id="PS50051"/>
    </source>
</evidence>
<sequence>MSSPPPLDFPTSDLDDVDMGDGAEQSVPTAPPANPLFLASTPSAAGTPTRQRQSMPYETPLRNVAARRALGMSTPKRTPLFAPGSSSPLAYPSSPAKTPRARGSNIPQDSDPLDFPSSPIKPTTPRNRRGDIHSSLSFTPRPSAQRLTAAARRDRGDTNLNSDATHLDIPMSSAPPNLSAAPVPTSDEPDEIRAIWGTTVNLGDTMKTFRDFLKGFKPKYRLAHDRELGLRTRVQTSPEHGEIILYESYLRRMRQTGETNLNLDVVNLQAYPPAKKLYSQLVKYPQEVIPAMDQVLKDLMLEIADLDQQEGADGMLGADGDAEIAEIMSKVFKVRPFGLPTVNMRELNPSDTDKLVCIKGLVIRTTPIIPDMKVAFFRCSTCSHTLQIEIDRGKIEEPSRCPRDVCNTIGSLTLIHNRCEFADRQVIRLQETPDSVPDGQTPHTVSLSVYDELVDVCKPGDRVIVAGIFRSVPVRVNPRQRMVKSLFKTYLDVVHVKLGKGAGAGLSFDRSTRPAGGDRVPGVGNEGIGDGGADDDDGAADANNDGDGTGARKSSRAELEAKLREMSQREDIYELLARSLAPSIWEMEDVKKGILLQMFGGTNKSVARGGGGGGPRYRGDINVLLVGDPGVSKSQILQYVHKIAPRGVYTSGKGSSAVGLTAYVTRDPDSKQLVLESGALVLSDGGICCIDEFDKMSDATRSVLHEVMEQQTVSIAKAGIITTLNARTSILAAANPVGSKYDTELPITRNIDLPPTLISRFDLLYLVLDRVDEGLDRKLAGFLVGLYLEDVPTHEKMDILPLHELSAYISYARSQIQPTITEVASNALVTSYVEMRNLGSTSSDPRASEKRITATTRQLESMIRLSEAHARMRFSPFVEEQDVTEAYRLMREAIKTSAMDPRTGKIDMALLTTGTSSGTRKLRDDMRKALLHLLDGESEVGRSARGARGVRWSELVRVFGEQSSVRVDLVEFGEVVRALEAEGGVRVTGGFGERGVVKRVFEA</sequence>
<evidence type="ECO:0000256" key="7">
    <source>
        <dbReference type="ARBA" id="ARBA00022801"/>
    </source>
</evidence>
<dbReference type="GO" id="GO:0006271">
    <property type="term" value="P:DNA strand elongation involved in DNA replication"/>
    <property type="evidence" value="ECO:0007669"/>
    <property type="project" value="TreeGrafter"/>
</dbReference>
<dbReference type="GO" id="GO:1902975">
    <property type="term" value="P:mitotic DNA replication initiation"/>
    <property type="evidence" value="ECO:0007669"/>
    <property type="project" value="TreeGrafter"/>
</dbReference>
<keyword evidence="5" id="KW-0235">DNA replication</keyword>
<keyword evidence="6 15" id="KW-0547">Nucleotide-binding</keyword>
<dbReference type="Proteomes" id="UP000807342">
    <property type="component" value="Unassembled WGS sequence"/>
</dbReference>
<feature type="region of interest" description="Disordered" evidence="16">
    <location>
        <begin position="1"/>
        <end position="186"/>
    </location>
</feature>
<dbReference type="InterPro" id="IPR008047">
    <property type="entry name" value="MCM_4"/>
</dbReference>
<dbReference type="InterPro" id="IPR018525">
    <property type="entry name" value="MCM_CS"/>
</dbReference>
<dbReference type="GO" id="GO:0051301">
    <property type="term" value="P:cell division"/>
    <property type="evidence" value="ECO:0007669"/>
    <property type="project" value="UniProtKB-KW"/>
</dbReference>
<dbReference type="GO" id="GO:0003697">
    <property type="term" value="F:single-stranded DNA binding"/>
    <property type="evidence" value="ECO:0007669"/>
    <property type="project" value="TreeGrafter"/>
</dbReference>
<dbReference type="PANTHER" id="PTHR11630:SF66">
    <property type="entry name" value="DNA REPLICATION LICENSING FACTOR MCM4"/>
    <property type="match status" value="1"/>
</dbReference>
<dbReference type="Gene3D" id="2.40.50.140">
    <property type="entry name" value="Nucleic acid-binding proteins"/>
    <property type="match status" value="1"/>
</dbReference>
<feature type="region of interest" description="Disordered" evidence="16">
    <location>
        <begin position="507"/>
        <end position="560"/>
    </location>
</feature>
<dbReference type="PRINTS" id="PR01660">
    <property type="entry name" value="MCMPROTEIN4"/>
</dbReference>
<dbReference type="GO" id="GO:0017116">
    <property type="term" value="F:single-stranded DNA helicase activity"/>
    <property type="evidence" value="ECO:0007669"/>
    <property type="project" value="TreeGrafter"/>
</dbReference>
<feature type="compositionally biased region" description="Polar residues" evidence="16">
    <location>
        <begin position="40"/>
        <end position="56"/>
    </location>
</feature>
<dbReference type="GO" id="GO:0000727">
    <property type="term" value="P:double-strand break repair via break-induced replication"/>
    <property type="evidence" value="ECO:0007669"/>
    <property type="project" value="TreeGrafter"/>
</dbReference>
<evidence type="ECO:0000256" key="4">
    <source>
        <dbReference type="ARBA" id="ARBA00022553"/>
    </source>
</evidence>
<dbReference type="Gene3D" id="2.20.28.10">
    <property type="match status" value="1"/>
</dbReference>
<evidence type="ECO:0000313" key="18">
    <source>
        <dbReference type="EMBL" id="KAF9451113.1"/>
    </source>
</evidence>
<dbReference type="Pfam" id="PF17855">
    <property type="entry name" value="MCM_lid"/>
    <property type="match status" value="1"/>
</dbReference>
<reference evidence="18" key="1">
    <citation type="submission" date="2020-11" db="EMBL/GenBank/DDBJ databases">
        <authorList>
            <consortium name="DOE Joint Genome Institute"/>
            <person name="Ahrendt S."/>
            <person name="Riley R."/>
            <person name="Andreopoulos W."/>
            <person name="Labutti K."/>
            <person name="Pangilinan J."/>
            <person name="Ruiz-Duenas F.J."/>
            <person name="Barrasa J.M."/>
            <person name="Sanchez-Garcia M."/>
            <person name="Camarero S."/>
            <person name="Miyauchi S."/>
            <person name="Serrano A."/>
            <person name="Linde D."/>
            <person name="Babiker R."/>
            <person name="Drula E."/>
            <person name="Ayuso-Fernandez I."/>
            <person name="Pacheco R."/>
            <person name="Padilla G."/>
            <person name="Ferreira P."/>
            <person name="Barriuso J."/>
            <person name="Kellner H."/>
            <person name="Castanera R."/>
            <person name="Alfaro M."/>
            <person name="Ramirez L."/>
            <person name="Pisabarro A.G."/>
            <person name="Kuo A."/>
            <person name="Tritt A."/>
            <person name="Lipzen A."/>
            <person name="He G."/>
            <person name="Yan M."/>
            <person name="Ng V."/>
            <person name="Cullen D."/>
            <person name="Martin F."/>
            <person name="Rosso M.-N."/>
            <person name="Henrissat B."/>
            <person name="Hibbett D."/>
            <person name="Martinez A.T."/>
            <person name="Grigoriev I.V."/>
        </authorList>
    </citation>
    <scope>NUCLEOTIDE SEQUENCE</scope>
    <source>
        <strain evidence="18">MF-IS2</strain>
    </source>
</reference>
<dbReference type="GO" id="GO:0016787">
    <property type="term" value="F:hydrolase activity"/>
    <property type="evidence" value="ECO:0007669"/>
    <property type="project" value="UniProtKB-KW"/>
</dbReference>
<evidence type="ECO:0000256" key="15">
    <source>
        <dbReference type="RuleBase" id="RU004070"/>
    </source>
</evidence>
<dbReference type="EC" id="3.6.4.12" evidence="3"/>
<dbReference type="PRINTS" id="PR01657">
    <property type="entry name" value="MCMFAMILY"/>
</dbReference>
<dbReference type="InterPro" id="IPR027417">
    <property type="entry name" value="P-loop_NTPase"/>
</dbReference>
<keyword evidence="7" id="KW-0378">Hydrolase</keyword>
<keyword evidence="10 15" id="KW-0238">DNA-binding</keyword>
<comment type="caution">
    <text evidence="18">The sequence shown here is derived from an EMBL/GenBank/DDBJ whole genome shotgun (WGS) entry which is preliminary data.</text>
</comment>